<evidence type="ECO:0000313" key="1">
    <source>
        <dbReference type="EMBL" id="EDS35461.1"/>
    </source>
</evidence>
<dbReference type="VEuPathDB" id="VectorBase:CQUJHB002782"/>
<reference evidence="2" key="2">
    <citation type="submission" date="2021-02" db="UniProtKB">
        <authorList>
            <consortium name="EnsemblMetazoa"/>
        </authorList>
    </citation>
    <scope>IDENTIFICATION</scope>
    <source>
        <strain evidence="2">JHB</strain>
    </source>
</reference>
<reference evidence="1" key="1">
    <citation type="submission" date="2007-03" db="EMBL/GenBank/DDBJ databases">
        <title>Annotation of Culex pipiens quinquefasciatus.</title>
        <authorList>
            <consortium name="The Broad Institute Genome Sequencing Platform"/>
            <person name="Atkinson P.W."/>
            <person name="Hemingway J."/>
            <person name="Christensen B.M."/>
            <person name="Higgs S."/>
            <person name="Kodira C."/>
            <person name="Hannick L."/>
            <person name="Megy K."/>
            <person name="O'Leary S."/>
            <person name="Pearson M."/>
            <person name="Haas B.J."/>
            <person name="Mauceli E."/>
            <person name="Wortman J.R."/>
            <person name="Lee N.H."/>
            <person name="Guigo R."/>
            <person name="Stanke M."/>
            <person name="Alvarado L."/>
            <person name="Amedeo P."/>
            <person name="Antoine C.H."/>
            <person name="Arensburger P."/>
            <person name="Bidwell S.L."/>
            <person name="Crawford M."/>
            <person name="Camaro F."/>
            <person name="Devon K."/>
            <person name="Engels R."/>
            <person name="Hammond M."/>
            <person name="Howarth C."/>
            <person name="Koehrsen M."/>
            <person name="Lawson D."/>
            <person name="Montgomery P."/>
            <person name="Nene V."/>
            <person name="Nusbaum C."/>
            <person name="Puiu D."/>
            <person name="Romero-Severson J."/>
            <person name="Severson D.W."/>
            <person name="Shumway M."/>
            <person name="Sisk P."/>
            <person name="Stolte C."/>
            <person name="Zeng Q."/>
            <person name="Eisenstadt E."/>
            <person name="Fraser-Liggett C."/>
            <person name="Strausberg R."/>
            <person name="Galagan J."/>
            <person name="Birren B."/>
            <person name="Collins F.H."/>
        </authorList>
    </citation>
    <scope>NUCLEOTIDE SEQUENCE [LARGE SCALE GENOMIC DNA]</scope>
    <source>
        <strain evidence="1">JHB</strain>
    </source>
</reference>
<name>B0W5H8_CULQU</name>
<proteinExistence type="predicted"/>
<organism>
    <name type="scientific">Culex quinquefasciatus</name>
    <name type="common">Southern house mosquito</name>
    <name type="synonym">Culex pungens</name>
    <dbReference type="NCBI Taxonomy" id="7176"/>
    <lineage>
        <taxon>Eukaryota</taxon>
        <taxon>Metazoa</taxon>
        <taxon>Ecdysozoa</taxon>
        <taxon>Arthropoda</taxon>
        <taxon>Hexapoda</taxon>
        <taxon>Insecta</taxon>
        <taxon>Pterygota</taxon>
        <taxon>Neoptera</taxon>
        <taxon>Endopterygota</taxon>
        <taxon>Diptera</taxon>
        <taxon>Nematocera</taxon>
        <taxon>Culicoidea</taxon>
        <taxon>Culicidae</taxon>
        <taxon>Culicinae</taxon>
        <taxon>Culicini</taxon>
        <taxon>Culex</taxon>
        <taxon>Culex</taxon>
    </lineage>
</organism>
<dbReference type="Proteomes" id="UP000002320">
    <property type="component" value="Unassembled WGS sequence"/>
</dbReference>
<protein>
    <submittedName>
        <fullName evidence="1 2">Ligand-gated ion channel pHCl-C</fullName>
    </submittedName>
</protein>
<dbReference type="HOGENOM" id="CLU_2576194_0_0_1"/>
<dbReference type="EMBL" id="DS231843">
    <property type="protein sequence ID" value="EDS35461.1"/>
    <property type="molecule type" value="Genomic_DNA"/>
</dbReference>
<evidence type="ECO:0000313" key="2">
    <source>
        <dbReference type="EnsemblMetazoa" id="CPIJ002293-PA"/>
    </source>
</evidence>
<dbReference type="InParanoid" id="B0W5H8"/>
<keyword evidence="3" id="KW-1185">Reference proteome</keyword>
<gene>
    <name evidence="2" type="primary">6033525</name>
    <name evidence="1" type="ORF">CpipJ_CPIJ002293</name>
</gene>
<dbReference type="EnsemblMetazoa" id="CPIJ002293-RA">
    <property type="protein sequence ID" value="CPIJ002293-PA"/>
    <property type="gene ID" value="CPIJ002293"/>
</dbReference>
<dbReference type="OrthoDB" id="8173437at2759"/>
<accession>B0W5H8</accession>
<dbReference type="VEuPathDB" id="VectorBase:CPIJ002293"/>
<dbReference type="AlphaFoldDB" id="B0W5H8"/>
<sequence length="81" mass="9389">MFTLSYEQSAIRYVWKNDEDTLRKSPSLTTLNAYLIQNQTITCPIKASWRDVHKSHPHPLKYSLDFASPIWSLQPPQPASE</sequence>
<evidence type="ECO:0000313" key="3">
    <source>
        <dbReference type="Proteomes" id="UP000002320"/>
    </source>
</evidence>
<dbReference type="KEGG" id="cqu:CpipJ_CPIJ002293"/>